<gene>
    <name evidence="2" type="ORF">AVDCRST_MAG89-3086</name>
</gene>
<accession>A0A6J4M584</accession>
<sequence>GIGADVARQHSPGDLPRPHPPQAVCFSGASVSSTTRCLCMAPPLLRMV</sequence>
<feature type="non-terminal residue" evidence="2">
    <location>
        <position position="1"/>
    </location>
</feature>
<proteinExistence type="predicted"/>
<reference evidence="2" key="1">
    <citation type="submission" date="2020-02" db="EMBL/GenBank/DDBJ databases">
        <authorList>
            <person name="Meier V. D."/>
        </authorList>
    </citation>
    <scope>NUCLEOTIDE SEQUENCE</scope>
    <source>
        <strain evidence="2">AVDCRST_MAG89</strain>
    </source>
</reference>
<feature type="non-terminal residue" evidence="2">
    <location>
        <position position="48"/>
    </location>
</feature>
<feature type="region of interest" description="Disordered" evidence="1">
    <location>
        <begin position="1"/>
        <end position="21"/>
    </location>
</feature>
<evidence type="ECO:0000256" key="1">
    <source>
        <dbReference type="SAM" id="MobiDB-lite"/>
    </source>
</evidence>
<protein>
    <submittedName>
        <fullName evidence="2">Uncharacterized protein</fullName>
    </submittedName>
</protein>
<dbReference type="EMBL" id="CADCTV010000644">
    <property type="protein sequence ID" value="CAA9350301.1"/>
    <property type="molecule type" value="Genomic_DNA"/>
</dbReference>
<organism evidence="2">
    <name type="scientific">uncultured Gemmatimonadota bacterium</name>
    <dbReference type="NCBI Taxonomy" id="203437"/>
    <lineage>
        <taxon>Bacteria</taxon>
        <taxon>Pseudomonadati</taxon>
        <taxon>Gemmatimonadota</taxon>
        <taxon>environmental samples</taxon>
    </lineage>
</organism>
<name>A0A6J4M584_9BACT</name>
<evidence type="ECO:0000313" key="2">
    <source>
        <dbReference type="EMBL" id="CAA9350301.1"/>
    </source>
</evidence>
<dbReference type="AlphaFoldDB" id="A0A6J4M584"/>